<dbReference type="RefSeq" id="WP_062558540.1">
    <property type="nucleotide sequence ID" value="NZ_CP013341.1"/>
</dbReference>
<dbReference type="Gene3D" id="1.10.287.110">
    <property type="entry name" value="DnaJ domain"/>
    <property type="match status" value="1"/>
</dbReference>
<evidence type="ECO:0000313" key="4">
    <source>
        <dbReference type="EMBL" id="SDT85661.1"/>
    </source>
</evidence>
<reference evidence="5" key="1">
    <citation type="submission" date="2016-10" db="EMBL/GenBank/DDBJ databases">
        <authorList>
            <person name="Varghese N."/>
            <person name="Submissions S."/>
        </authorList>
    </citation>
    <scope>NUCLEOTIDE SEQUENCE [LARGE SCALE GENOMIC DNA]</scope>
    <source>
        <strain evidence="5">Nm10</strain>
    </source>
</reference>
<feature type="region of interest" description="Disordered" evidence="2">
    <location>
        <begin position="1"/>
        <end position="21"/>
    </location>
</feature>
<keyword evidence="1" id="KW-0175">Coiled coil</keyword>
<evidence type="ECO:0000313" key="5">
    <source>
        <dbReference type="Proteomes" id="UP000182882"/>
    </source>
</evidence>
<dbReference type="EMBL" id="FNLN01000005">
    <property type="protein sequence ID" value="SDT85661.1"/>
    <property type="molecule type" value="Genomic_DNA"/>
</dbReference>
<dbReference type="InterPro" id="IPR001623">
    <property type="entry name" value="DnaJ_domain"/>
</dbReference>
<gene>
    <name evidence="3" type="ORF">C8R28_100312</name>
    <name evidence="4" type="ORF">SAMN05216406_10529</name>
</gene>
<accession>A0A0S3AIA4</accession>
<evidence type="ECO:0000256" key="1">
    <source>
        <dbReference type="SAM" id="Coils"/>
    </source>
</evidence>
<dbReference type="Proteomes" id="UP000244110">
    <property type="component" value="Unassembled WGS sequence"/>
</dbReference>
<evidence type="ECO:0008006" key="7">
    <source>
        <dbReference type="Google" id="ProtNLM"/>
    </source>
</evidence>
<evidence type="ECO:0000313" key="3">
    <source>
        <dbReference type="EMBL" id="PTQ87743.1"/>
    </source>
</evidence>
<name>A0A0S3AIA4_9PROT</name>
<organism evidence="3 6">
    <name type="scientific">Nitrosomonas ureae</name>
    <dbReference type="NCBI Taxonomy" id="44577"/>
    <lineage>
        <taxon>Bacteria</taxon>
        <taxon>Pseudomonadati</taxon>
        <taxon>Pseudomonadota</taxon>
        <taxon>Betaproteobacteria</taxon>
        <taxon>Nitrosomonadales</taxon>
        <taxon>Nitrosomonadaceae</taxon>
        <taxon>Nitrosomonas</taxon>
    </lineage>
</organism>
<evidence type="ECO:0000313" key="6">
    <source>
        <dbReference type="Proteomes" id="UP000244110"/>
    </source>
</evidence>
<dbReference type="InterPro" id="IPR036869">
    <property type="entry name" value="J_dom_sf"/>
</dbReference>
<dbReference type="SUPFAM" id="SSF46565">
    <property type="entry name" value="Chaperone J-domain"/>
    <property type="match status" value="1"/>
</dbReference>
<reference evidence="3 6" key="3">
    <citation type="submission" date="2018-04" db="EMBL/GenBank/DDBJ databases">
        <title>Active sludge and wastewater microbial communities from Klosterneuburg, Austria.</title>
        <authorList>
            <person name="Wagner M."/>
        </authorList>
    </citation>
    <scope>NUCLEOTIDE SEQUENCE [LARGE SCALE GENOMIC DNA]</scope>
    <source>
        <strain evidence="3 6">Nm4</strain>
    </source>
</reference>
<evidence type="ECO:0000256" key="2">
    <source>
        <dbReference type="SAM" id="MobiDB-lite"/>
    </source>
</evidence>
<dbReference type="KEGG" id="nur:ATY38_06165"/>
<dbReference type="AlphaFoldDB" id="A0A0S3AIA4"/>
<protein>
    <recommendedName>
        <fullName evidence="7">DnaJ domain-containing protein</fullName>
    </recommendedName>
</protein>
<dbReference type="Proteomes" id="UP000182882">
    <property type="component" value="Unassembled WGS sequence"/>
</dbReference>
<dbReference type="EMBL" id="QAOL01000003">
    <property type="protein sequence ID" value="PTQ87743.1"/>
    <property type="molecule type" value="Genomic_DNA"/>
</dbReference>
<proteinExistence type="predicted"/>
<feature type="region of interest" description="Disordered" evidence="2">
    <location>
        <begin position="188"/>
        <end position="210"/>
    </location>
</feature>
<keyword evidence="5" id="KW-1185">Reference proteome</keyword>
<dbReference type="CDD" id="cd06257">
    <property type="entry name" value="DnaJ"/>
    <property type="match status" value="1"/>
</dbReference>
<reference evidence="4" key="2">
    <citation type="submission" date="2016-10" db="EMBL/GenBank/DDBJ databases">
        <authorList>
            <person name="de Groot N.N."/>
        </authorList>
    </citation>
    <scope>NUCLEOTIDE SEQUENCE [LARGE SCALE GENOMIC DNA]</scope>
    <source>
        <strain evidence="4">Nm10</strain>
    </source>
</reference>
<feature type="coiled-coil region" evidence="1">
    <location>
        <begin position="290"/>
        <end position="318"/>
    </location>
</feature>
<sequence length="387" mass="44844">MHHQPDLFSNEIKDTQRQNSGNSANALKMTAQHDQLSPGQQRFNRLLARIDKLKLQLVEVQVIRDAHRPVYHQILTPLRERHSLCVREMVFLLDSRLQRRGLSTQQERIAATILCNLSMQLIAQGDEEMKALHDKHSSESLAQKEQSAMMDMREMMEDMLGESLVDDESLETVHDVFKAGMKRLREAEAAEQEARQQARIRKRKPSAAQLQAKADQEAAETTLRKVFRQLASALHPDRASDSDERERKTVLMSEANAAYDRRDLVALLQIQLRTELTDTASIAKMADEQIAALTLLLKQQAQELESELQQQRHDVRCEFGLKSYETVSVASLNRSLRAEESFFERDLSAMQQDLQQLTDDKFFKRWLKDQERLSKESRVDIFDDWRY</sequence>